<keyword evidence="5" id="KW-1185">Reference proteome</keyword>
<feature type="region of interest" description="Disordered" evidence="2">
    <location>
        <begin position="73"/>
        <end position="94"/>
    </location>
</feature>
<dbReference type="SMART" id="SM00066">
    <property type="entry name" value="GAL4"/>
    <property type="match status" value="1"/>
</dbReference>
<accession>A0ABR3C0W2</accession>
<dbReference type="InterPro" id="IPR053175">
    <property type="entry name" value="DHMBA_Reg_Transcription_Factor"/>
</dbReference>
<feature type="region of interest" description="Disordered" evidence="2">
    <location>
        <begin position="801"/>
        <end position="858"/>
    </location>
</feature>
<feature type="compositionally biased region" description="Basic and acidic residues" evidence="2">
    <location>
        <begin position="819"/>
        <end position="839"/>
    </location>
</feature>
<evidence type="ECO:0000256" key="1">
    <source>
        <dbReference type="ARBA" id="ARBA00023242"/>
    </source>
</evidence>
<dbReference type="RefSeq" id="XP_066628135.1">
    <property type="nucleotide sequence ID" value="XM_066781133.1"/>
</dbReference>
<keyword evidence="1" id="KW-0539">Nucleus</keyword>
<organism evidence="4 5">
    <name type="scientific">Diplodia seriata</name>
    <dbReference type="NCBI Taxonomy" id="420778"/>
    <lineage>
        <taxon>Eukaryota</taxon>
        <taxon>Fungi</taxon>
        <taxon>Dikarya</taxon>
        <taxon>Ascomycota</taxon>
        <taxon>Pezizomycotina</taxon>
        <taxon>Dothideomycetes</taxon>
        <taxon>Dothideomycetes incertae sedis</taxon>
        <taxon>Botryosphaeriales</taxon>
        <taxon>Botryosphaeriaceae</taxon>
        <taxon>Diplodia</taxon>
    </lineage>
</organism>
<reference evidence="4 5" key="1">
    <citation type="submission" date="2024-02" db="EMBL/GenBank/DDBJ databases">
        <title>De novo assembly and annotation of 12 fungi associated with fruit tree decline syndrome in Ontario, Canada.</title>
        <authorList>
            <person name="Sulman M."/>
            <person name="Ellouze W."/>
            <person name="Ilyukhin E."/>
        </authorList>
    </citation>
    <scope>NUCLEOTIDE SEQUENCE [LARGE SCALE GENOMIC DNA]</scope>
    <source>
        <strain evidence="4 5">FDS-637</strain>
    </source>
</reference>
<dbReference type="Proteomes" id="UP001430584">
    <property type="component" value="Unassembled WGS sequence"/>
</dbReference>
<comment type="caution">
    <text evidence="4">The sequence shown here is derived from an EMBL/GenBank/DDBJ whole genome shotgun (WGS) entry which is preliminary data.</text>
</comment>
<dbReference type="Gene3D" id="4.10.240.10">
    <property type="entry name" value="Zn(2)-C6 fungal-type DNA-binding domain"/>
    <property type="match status" value="1"/>
</dbReference>
<feature type="region of interest" description="Disordered" evidence="2">
    <location>
        <begin position="47"/>
        <end position="66"/>
    </location>
</feature>
<dbReference type="PANTHER" id="PTHR38791">
    <property type="entry name" value="ZN(II)2CYS6 TRANSCRIPTION FACTOR (EUROFUNG)-RELATED-RELATED"/>
    <property type="match status" value="1"/>
</dbReference>
<feature type="compositionally biased region" description="Basic and acidic residues" evidence="2">
    <location>
        <begin position="79"/>
        <end position="92"/>
    </location>
</feature>
<name>A0ABR3C0W2_9PEZI</name>
<protein>
    <recommendedName>
        <fullName evidence="3">Zn(2)-C6 fungal-type domain-containing protein</fullName>
    </recommendedName>
</protein>
<dbReference type="InterPro" id="IPR036864">
    <property type="entry name" value="Zn2-C6_fun-type_DNA-bd_sf"/>
</dbReference>
<gene>
    <name evidence="4" type="ORF">SLS55_009738</name>
</gene>
<proteinExistence type="predicted"/>
<dbReference type="GeneID" id="92013823"/>
<evidence type="ECO:0000259" key="3">
    <source>
        <dbReference type="PROSITE" id="PS50048"/>
    </source>
</evidence>
<sequence length="858" mass="96702">MLDSQCLSCKKRRVRCDAVLPGCGPCRKKGIDCPGYRKPLVWINRTESDATPPVQRPTKQGADGHGNFVFKAQRIKSSPKNDDDGDDGKGTRGDGVVVVRKLANRPPVPQLWPSADPDVLRLMDWAAYHNDVAAPTLVPDAAFVHMLQAPLGEWIACQQAVQDLWVLLAMQHRVISTAETNPQSDAEVCRYRVRSVAGLNRLLADPETQLTDDALEAVMMLLMAEPHWDAFSHDSFVPLPWPLFWSIIRTNDVRASMARLNFAFSDAPDPAADERTTAHAFRAAVAAVLRHIRAFDADAWFRRRQDPARCVQVQNAADYVTLLHCLRDAALLYALRTLVVELTAPFRAWLDDGDDGSPAAIFDGKSAEDTYDPLTFANLSRSFSAFHNRLTYYRRQIYFATRKENFLIQSTRLLNMSGIEAAALVSGALPLIIESQVALDSVTSEAKSVVGIREDVQFLSDASENYQQIQPVFKHLASLLSSYGEQRLNDNERQLFETILREYTVLVNTVEQHSRSIKGSETQLREFTFGRKVTFGTKVTFGLDKNVRIAVVRDLLIEINKRAKQLRDGVELLQALVEGSIRQASGTTVEDDASSFQDELNASAVYLKKTNSSPGLTPVQFEEVFPCIPLPDPISHQEDPEEREDEVDATDWSTAEFYAGEKQEEAETTVDDSSSIVSTWVPDARSISSSYEERLPHRTNDHTNNKVKRLRKPVDLVIGNGEIIAASFVVESLWAFVNKPKDCYQLPLYVFKDLPYDMIISERTIFQWDFLYVNLETSSFLNMSTAQEGFERLLPLGLPKRSKAKKATQDQATENFHSQNEEQRRSEFEEMKRQAAEKKKQAKKKKGKEQEDSDERDD</sequence>
<feature type="compositionally biased region" description="Polar residues" evidence="2">
    <location>
        <begin position="809"/>
        <end position="818"/>
    </location>
</feature>
<dbReference type="EMBL" id="JAJVCZ030000011">
    <property type="protein sequence ID" value="KAL0254264.1"/>
    <property type="molecule type" value="Genomic_DNA"/>
</dbReference>
<evidence type="ECO:0000256" key="2">
    <source>
        <dbReference type="SAM" id="MobiDB-lite"/>
    </source>
</evidence>
<evidence type="ECO:0000313" key="4">
    <source>
        <dbReference type="EMBL" id="KAL0254264.1"/>
    </source>
</evidence>
<dbReference type="SUPFAM" id="SSF57701">
    <property type="entry name" value="Zn2/Cys6 DNA-binding domain"/>
    <property type="match status" value="1"/>
</dbReference>
<dbReference type="Pfam" id="PF00172">
    <property type="entry name" value="Zn_clus"/>
    <property type="match status" value="1"/>
</dbReference>
<dbReference type="InterPro" id="IPR001138">
    <property type="entry name" value="Zn2Cys6_DnaBD"/>
</dbReference>
<evidence type="ECO:0000313" key="5">
    <source>
        <dbReference type="Proteomes" id="UP001430584"/>
    </source>
</evidence>
<dbReference type="CDD" id="cd00067">
    <property type="entry name" value="GAL4"/>
    <property type="match status" value="1"/>
</dbReference>
<feature type="domain" description="Zn(2)-C6 fungal-type" evidence="3">
    <location>
        <begin position="5"/>
        <end position="33"/>
    </location>
</feature>
<dbReference type="PROSITE" id="PS50048">
    <property type="entry name" value="ZN2_CY6_FUNGAL_2"/>
    <property type="match status" value="1"/>
</dbReference>